<dbReference type="RefSeq" id="WP_146973522.1">
    <property type="nucleotide sequence ID" value="NZ_VOSL01000025.1"/>
</dbReference>
<dbReference type="Proteomes" id="UP000321046">
    <property type="component" value="Unassembled WGS sequence"/>
</dbReference>
<organism evidence="1 2">
    <name type="scientific">Lujinxingia vulgaris</name>
    <dbReference type="NCBI Taxonomy" id="2600176"/>
    <lineage>
        <taxon>Bacteria</taxon>
        <taxon>Deltaproteobacteria</taxon>
        <taxon>Bradymonadales</taxon>
        <taxon>Lujinxingiaceae</taxon>
        <taxon>Lujinxingia</taxon>
    </lineage>
</organism>
<protein>
    <submittedName>
        <fullName evidence="1">Uncharacterized protein</fullName>
    </submittedName>
</protein>
<name>A0A5C6XCJ9_9DELT</name>
<proteinExistence type="predicted"/>
<dbReference type="AlphaFoldDB" id="A0A5C6XCJ9"/>
<dbReference type="EMBL" id="VOSL01000025">
    <property type="protein sequence ID" value="TXD39743.1"/>
    <property type="molecule type" value="Genomic_DNA"/>
</dbReference>
<accession>A0A5C6XCJ9</accession>
<evidence type="ECO:0000313" key="1">
    <source>
        <dbReference type="EMBL" id="TXD39743.1"/>
    </source>
</evidence>
<sequence>MGLPHAETSGSVLAQELGTGVEMGTRELAAGASELGASAPEVASSGSFDAAGWTEARVADGVVKPEMVADRFRPLRDPANLESYVRHLETRDTAFANELSRRVEQVRTAKGPVDLDAAMQQIRKSTAGQLGESVAVDGFRPYFEGIEVQSRVELQSGTTIIDGRLLEARQPVVLGRGLGVPEGGNLSIEVKTGRPQYLAREIPHIADKQVQGHLQVGDQSLVVMSRDVYGVATERAARDAVGAAGSRIMALLPEKATLDQTLMRVIGERAGRLG</sequence>
<evidence type="ECO:0000313" key="2">
    <source>
        <dbReference type="Proteomes" id="UP000321046"/>
    </source>
</evidence>
<gene>
    <name evidence="1" type="ORF">FRC96_05570</name>
</gene>
<comment type="caution">
    <text evidence="1">The sequence shown here is derived from an EMBL/GenBank/DDBJ whole genome shotgun (WGS) entry which is preliminary data.</text>
</comment>
<reference evidence="1 2" key="1">
    <citation type="submission" date="2019-08" db="EMBL/GenBank/DDBJ databases">
        <title>Bradymonadales sp. TMQ2.</title>
        <authorList>
            <person name="Liang Q."/>
        </authorList>
    </citation>
    <scope>NUCLEOTIDE SEQUENCE [LARGE SCALE GENOMIC DNA]</scope>
    <source>
        <strain evidence="1 2">TMQ2</strain>
    </source>
</reference>